<dbReference type="OrthoDB" id="9782546at2"/>
<name>A0A4Q0XQN9_9BACT</name>
<dbReference type="GO" id="GO:0005737">
    <property type="term" value="C:cytoplasm"/>
    <property type="evidence" value="ECO:0007669"/>
    <property type="project" value="TreeGrafter"/>
</dbReference>
<evidence type="ECO:0000256" key="3">
    <source>
        <dbReference type="ARBA" id="ARBA00022676"/>
    </source>
</evidence>
<organism evidence="8 9">
    <name type="scientific">Candidatus Marinarcus aquaticus</name>
    <dbReference type="NCBI Taxonomy" id="2044504"/>
    <lineage>
        <taxon>Bacteria</taxon>
        <taxon>Pseudomonadati</taxon>
        <taxon>Campylobacterota</taxon>
        <taxon>Epsilonproteobacteria</taxon>
        <taxon>Campylobacterales</taxon>
        <taxon>Arcobacteraceae</taxon>
        <taxon>Candidatus Marinarcus</taxon>
    </lineage>
</organism>
<comment type="caution">
    <text evidence="8">The sequence shown here is derived from an EMBL/GenBank/DDBJ whole genome shotgun (WGS) entry which is preliminary data.</text>
</comment>
<feature type="domain" description="Quinolinate phosphoribosyl transferase C-terminal" evidence="6">
    <location>
        <begin position="106"/>
        <end position="267"/>
    </location>
</feature>
<gene>
    <name evidence="8" type="primary">modD</name>
    <name evidence="8" type="ORF">CRV04_06210</name>
</gene>
<accession>A0A4Q0XQN9</accession>
<dbReference type="GO" id="GO:0009435">
    <property type="term" value="P:NAD+ biosynthetic process"/>
    <property type="evidence" value="ECO:0007669"/>
    <property type="project" value="InterPro"/>
</dbReference>
<evidence type="ECO:0000256" key="4">
    <source>
        <dbReference type="ARBA" id="ARBA00022679"/>
    </source>
</evidence>
<dbReference type="SUPFAM" id="SSF51690">
    <property type="entry name" value="Nicotinate/Quinolinate PRTase C-terminal domain-like"/>
    <property type="match status" value="1"/>
</dbReference>
<dbReference type="InterPro" id="IPR006242">
    <property type="entry name" value="ModD"/>
</dbReference>
<evidence type="ECO:0000256" key="1">
    <source>
        <dbReference type="ARBA" id="ARBA00009400"/>
    </source>
</evidence>
<evidence type="ECO:0000256" key="2">
    <source>
        <dbReference type="ARBA" id="ARBA00019205"/>
    </source>
</evidence>
<dbReference type="FunFam" id="3.20.20.70:FF:000030">
    <property type="entry name" value="Nicotinate-nucleotide pyrophosphorylase, carboxylating"/>
    <property type="match status" value="1"/>
</dbReference>
<keyword evidence="9" id="KW-1185">Reference proteome</keyword>
<sequence>MFNLTTQELQAYINEDIPYFDLTTSLQKCNHTQARMEIYTREDIVVACSEEAAKIAEHFNCKILSLKPSQTKAKQQEVLLSYEGEYAQVHQAYRLTQILLEYSCKIATHASLMNEKIKAINPHCELLTTRKTFPFAKKFCIKAAMMGGAMPHRLGLSETILFFDAHRVIYDSNTAFYSFVQELKNNIVEKKIVVESETTEDAIALMQYGADVLQLDKLSFEDITKIVTYKNENFPQVKILAAGGININNVERYVQAGVDGIVTSWVYQAGMANLGAKFQLKE</sequence>
<dbReference type="Proteomes" id="UP000290657">
    <property type="component" value="Unassembled WGS sequence"/>
</dbReference>
<dbReference type="PIRSF" id="PIRSF006250">
    <property type="entry name" value="NadC_ModD"/>
    <property type="match status" value="1"/>
</dbReference>
<evidence type="ECO:0000313" key="9">
    <source>
        <dbReference type="Proteomes" id="UP000290657"/>
    </source>
</evidence>
<evidence type="ECO:0000313" key="8">
    <source>
        <dbReference type="EMBL" id="RXJ58099.1"/>
    </source>
</evidence>
<dbReference type="AlphaFoldDB" id="A0A4Q0XQN9"/>
<evidence type="ECO:0000259" key="7">
    <source>
        <dbReference type="Pfam" id="PF02749"/>
    </source>
</evidence>
<dbReference type="InterPro" id="IPR027277">
    <property type="entry name" value="NadC/ModD"/>
</dbReference>
<protein>
    <recommendedName>
        <fullName evidence="2">Putative pyrophosphorylase ModD</fullName>
    </recommendedName>
</protein>
<comment type="similarity">
    <text evidence="1 5">Belongs to the NadC/ModD family.</text>
</comment>
<dbReference type="InterPro" id="IPR036068">
    <property type="entry name" value="Nicotinate_pribotase-like_C"/>
</dbReference>
<dbReference type="InterPro" id="IPR037128">
    <property type="entry name" value="Quinolinate_PRibosylTase_N_sf"/>
</dbReference>
<keyword evidence="4 5" id="KW-0808">Transferase</keyword>
<dbReference type="Gene3D" id="3.20.20.70">
    <property type="entry name" value="Aldolase class I"/>
    <property type="match status" value="1"/>
</dbReference>
<dbReference type="GO" id="GO:0034213">
    <property type="term" value="P:quinolinate catabolic process"/>
    <property type="evidence" value="ECO:0007669"/>
    <property type="project" value="TreeGrafter"/>
</dbReference>
<dbReference type="PANTHER" id="PTHR32179:SF4">
    <property type="entry name" value="PYROPHOSPHORYLASE MODD-RELATED"/>
    <property type="match status" value="1"/>
</dbReference>
<dbReference type="Pfam" id="PF01729">
    <property type="entry name" value="QRPTase_C"/>
    <property type="match status" value="1"/>
</dbReference>
<dbReference type="GO" id="GO:0004514">
    <property type="term" value="F:nicotinate-nucleotide diphosphorylase (carboxylating) activity"/>
    <property type="evidence" value="ECO:0007669"/>
    <property type="project" value="InterPro"/>
</dbReference>
<evidence type="ECO:0000259" key="6">
    <source>
        <dbReference type="Pfam" id="PF01729"/>
    </source>
</evidence>
<reference evidence="8 9" key="1">
    <citation type="submission" date="2017-10" db="EMBL/GenBank/DDBJ databases">
        <title>Genomics of the genus Arcobacter.</title>
        <authorList>
            <person name="Perez-Cataluna A."/>
            <person name="Figueras M.J."/>
        </authorList>
    </citation>
    <scope>NUCLEOTIDE SEQUENCE [LARGE SCALE GENOMIC DNA]</scope>
    <source>
        <strain evidence="8 9">CECT 8987</strain>
    </source>
</reference>
<dbReference type="InterPro" id="IPR013785">
    <property type="entry name" value="Aldolase_TIM"/>
</dbReference>
<dbReference type="NCBIfam" id="TIGR01334">
    <property type="entry name" value="modD"/>
    <property type="match status" value="1"/>
</dbReference>
<dbReference type="Pfam" id="PF02749">
    <property type="entry name" value="QRPTase_N"/>
    <property type="match status" value="1"/>
</dbReference>
<dbReference type="RefSeq" id="WP_128995961.1">
    <property type="nucleotide sequence ID" value="NZ_PDKN01000003.1"/>
</dbReference>
<dbReference type="PANTHER" id="PTHR32179">
    <property type="entry name" value="NICOTINATE-NUCLEOTIDE PYROPHOSPHORYLASE [CARBOXYLATING]"/>
    <property type="match status" value="1"/>
</dbReference>
<feature type="domain" description="Quinolinate phosphoribosyl transferase N-terminal" evidence="7">
    <location>
        <begin position="21"/>
        <end position="104"/>
    </location>
</feature>
<proteinExistence type="inferred from homology"/>
<dbReference type="EMBL" id="PDKN01000003">
    <property type="protein sequence ID" value="RXJ58099.1"/>
    <property type="molecule type" value="Genomic_DNA"/>
</dbReference>
<dbReference type="InterPro" id="IPR022412">
    <property type="entry name" value="Quinolinate_PRibosylTrfase_N"/>
</dbReference>
<dbReference type="SUPFAM" id="SSF54675">
    <property type="entry name" value="Nicotinate/Quinolinate PRTase N-terminal domain-like"/>
    <property type="match status" value="1"/>
</dbReference>
<evidence type="ECO:0000256" key="5">
    <source>
        <dbReference type="PIRNR" id="PIRNR006250"/>
    </source>
</evidence>
<keyword evidence="3 5" id="KW-0328">Glycosyltransferase</keyword>
<dbReference type="Gene3D" id="3.90.1170.20">
    <property type="entry name" value="Quinolinate phosphoribosyl transferase, N-terminal domain"/>
    <property type="match status" value="1"/>
</dbReference>
<dbReference type="InterPro" id="IPR002638">
    <property type="entry name" value="Quinolinate_PRibosylTrfase_C"/>
</dbReference>